<name>A0A448Z498_9STRA</name>
<protein>
    <recommendedName>
        <fullName evidence="3">CMP/dCMP-type deaminase domain-containing protein</fullName>
    </recommendedName>
</protein>
<accession>A0A448Z498</accession>
<dbReference type="Proteomes" id="UP000291116">
    <property type="component" value="Unassembled WGS sequence"/>
</dbReference>
<evidence type="ECO:0000256" key="2">
    <source>
        <dbReference type="SAM" id="SignalP"/>
    </source>
</evidence>
<dbReference type="InterPro" id="IPR002125">
    <property type="entry name" value="CMP_dCMP_dom"/>
</dbReference>
<dbReference type="InterPro" id="IPR016193">
    <property type="entry name" value="Cytidine_deaminase-like"/>
</dbReference>
<feature type="chain" id="PRO_5019424917" description="CMP/dCMP-type deaminase domain-containing protein" evidence="2">
    <location>
        <begin position="25"/>
        <end position="730"/>
    </location>
</feature>
<keyword evidence="5" id="KW-1185">Reference proteome</keyword>
<dbReference type="AlphaFoldDB" id="A0A448Z498"/>
<keyword evidence="2" id="KW-0732">Signal</keyword>
<organism evidence="4 5">
    <name type="scientific">Pseudo-nitzschia multistriata</name>
    <dbReference type="NCBI Taxonomy" id="183589"/>
    <lineage>
        <taxon>Eukaryota</taxon>
        <taxon>Sar</taxon>
        <taxon>Stramenopiles</taxon>
        <taxon>Ochrophyta</taxon>
        <taxon>Bacillariophyta</taxon>
        <taxon>Bacillariophyceae</taxon>
        <taxon>Bacillariophycidae</taxon>
        <taxon>Bacillariales</taxon>
        <taxon>Bacillariaceae</taxon>
        <taxon>Pseudo-nitzschia</taxon>
    </lineage>
</organism>
<feature type="domain" description="CMP/dCMP-type deaminase" evidence="3">
    <location>
        <begin position="113"/>
        <end position="255"/>
    </location>
</feature>
<evidence type="ECO:0000313" key="4">
    <source>
        <dbReference type="EMBL" id="VEU36871.1"/>
    </source>
</evidence>
<dbReference type="OrthoDB" id="252265at2759"/>
<feature type="compositionally biased region" description="Acidic residues" evidence="1">
    <location>
        <begin position="80"/>
        <end position="97"/>
    </location>
</feature>
<evidence type="ECO:0000259" key="3">
    <source>
        <dbReference type="PROSITE" id="PS51747"/>
    </source>
</evidence>
<dbReference type="GO" id="GO:0003824">
    <property type="term" value="F:catalytic activity"/>
    <property type="evidence" value="ECO:0007669"/>
    <property type="project" value="InterPro"/>
</dbReference>
<dbReference type="SUPFAM" id="SSF53927">
    <property type="entry name" value="Cytidine deaminase-like"/>
    <property type="match status" value="1"/>
</dbReference>
<gene>
    <name evidence="4" type="ORF">PSNMU_V1.4_AUG-EV-PASAV3_0036450</name>
</gene>
<reference evidence="4 5" key="1">
    <citation type="submission" date="2019-01" db="EMBL/GenBank/DDBJ databases">
        <authorList>
            <person name="Ferrante I. M."/>
        </authorList>
    </citation>
    <scope>NUCLEOTIDE SEQUENCE [LARGE SCALE GENOMIC DNA]</scope>
    <source>
        <strain evidence="4 5">B856</strain>
    </source>
</reference>
<feature type="region of interest" description="Disordered" evidence="1">
    <location>
        <begin position="80"/>
        <end position="105"/>
    </location>
</feature>
<sequence>MLYSAAMAVARVGTLLLVLNQASSFVPKTPLRKSTVLKPTRMYISGRCSNHSQIRHQQLRAASAGSYDDMESEVLIERQDEDEEQSFMEEIGEETSEQNEKTFSEEEDQEQLLIDESHMRLAIEYAKSQTAGNNSAYPMPTVGCAIIASDGQVLGLGCSSYKNDAIQDALEQTGLDVMPLREWCVTWPAQAAACWKLRDDLASATLYVTLEPLASRRGETLPPLTQLIELSGVSRVVIGTPDPVPERAGMGSQSLHRQSGLDVSMGSVLESECRELVEPYAERTNSKLQILARKHRARTGRPHGLLHCSVVDSDDIEAFAQLGNAFGKLSGGQTLSFRDFGSYEMAPPPEQIWAEGEGEEEENLFPELEVEDDIQVDGDDDDIDSFFRDSAETKRSNSGNVIMPWYSQVDAVIGTFPREGNNGPMKENNTIKSRLNGLKWLSTFGRELPPGVERILVLDATDLENLPLSNDDPNLPDGVDVEQFWRGTGRKPTRVLLRKGRSSQAEGAARAAAVAAEAAAKAALATKEAIETGEAESAAEAAMEYHSAALKATEMIQEELSKTLERKQQLQSFGVVVETLNGRNPIDVMEHLGKRNGYGSVVWRAGCWGQRGVQSILDGAFQSVSAHLAVDANGGRFWQQMLAERAVQGACGPESRVKVFCSDDDVSLEFCDSPNADGDCVLTKDGRPVRHVRLDCRVALVDRERSREFVIAPTKRLDRKVIEEEAPWFL</sequence>
<feature type="signal peptide" evidence="2">
    <location>
        <begin position="1"/>
        <end position="24"/>
    </location>
</feature>
<dbReference type="PROSITE" id="PS51747">
    <property type="entry name" value="CYT_DCMP_DEAMINASES_2"/>
    <property type="match status" value="1"/>
</dbReference>
<dbReference type="EMBL" id="CAACVS010000106">
    <property type="protein sequence ID" value="VEU36871.1"/>
    <property type="molecule type" value="Genomic_DNA"/>
</dbReference>
<evidence type="ECO:0000313" key="5">
    <source>
        <dbReference type="Proteomes" id="UP000291116"/>
    </source>
</evidence>
<evidence type="ECO:0000256" key="1">
    <source>
        <dbReference type="SAM" id="MobiDB-lite"/>
    </source>
</evidence>
<proteinExistence type="predicted"/>
<dbReference type="Gene3D" id="3.40.140.10">
    <property type="entry name" value="Cytidine Deaminase, domain 2"/>
    <property type="match status" value="1"/>
</dbReference>